<dbReference type="InterPro" id="IPR036291">
    <property type="entry name" value="NAD(P)-bd_dom_sf"/>
</dbReference>
<reference evidence="5" key="2">
    <citation type="submission" date="2013-04" db="EMBL/GenBank/DDBJ databases">
        <title>Genomic mechanisms accounting for the adaptation to parasitism in nematode-trapping fungi.</title>
        <authorList>
            <person name="Ahren D.G."/>
        </authorList>
    </citation>
    <scope>NUCLEOTIDE SEQUENCE [LARGE SCALE GENOMIC DNA]</scope>
    <source>
        <strain evidence="5">CBS 200.50</strain>
    </source>
</reference>
<dbReference type="PRINTS" id="PR00080">
    <property type="entry name" value="SDRFAMILY"/>
</dbReference>
<comment type="caution">
    <text evidence="4">The sequence shown here is derived from an EMBL/GenBank/DDBJ whole genome shotgun (WGS) entry which is preliminary data.</text>
</comment>
<gene>
    <name evidence="4" type="ORF">H072_11574</name>
</gene>
<reference evidence="4 5" key="1">
    <citation type="journal article" date="2013" name="PLoS Genet.">
        <title>Genomic mechanisms accounting for the adaptation to parasitism in nematode-trapping fungi.</title>
        <authorList>
            <person name="Meerupati T."/>
            <person name="Andersson K.M."/>
            <person name="Friman E."/>
            <person name="Kumar D."/>
            <person name="Tunlid A."/>
            <person name="Ahren D."/>
        </authorList>
    </citation>
    <scope>NUCLEOTIDE SEQUENCE [LARGE SCALE GENOMIC DNA]</scope>
    <source>
        <strain evidence="4 5">CBS 200.50</strain>
    </source>
</reference>
<dbReference type="Pfam" id="PF00106">
    <property type="entry name" value="adh_short"/>
    <property type="match status" value="1"/>
</dbReference>
<keyword evidence="5" id="KW-1185">Reference proteome</keyword>
<dbReference type="STRING" id="1284197.S7ZX92"/>
<dbReference type="SUPFAM" id="SSF51735">
    <property type="entry name" value="NAD(P)-binding Rossmann-fold domains"/>
    <property type="match status" value="1"/>
</dbReference>
<evidence type="ECO:0008006" key="6">
    <source>
        <dbReference type="Google" id="ProtNLM"/>
    </source>
</evidence>
<evidence type="ECO:0000256" key="3">
    <source>
        <dbReference type="RuleBase" id="RU000363"/>
    </source>
</evidence>
<dbReference type="OrthoDB" id="191139at2759"/>
<dbReference type="PANTHER" id="PTHR24320">
    <property type="entry name" value="RETINOL DEHYDROGENASE"/>
    <property type="match status" value="1"/>
</dbReference>
<keyword evidence="2" id="KW-0560">Oxidoreductase</keyword>
<protein>
    <recommendedName>
        <fullName evidence="6">NAD(P)-binding protein</fullName>
    </recommendedName>
</protein>
<organism evidence="4 5">
    <name type="scientific">Dactylellina haptotyla (strain CBS 200.50)</name>
    <name type="common">Nematode-trapping fungus</name>
    <name type="synonym">Monacrosporium haptotylum</name>
    <dbReference type="NCBI Taxonomy" id="1284197"/>
    <lineage>
        <taxon>Eukaryota</taxon>
        <taxon>Fungi</taxon>
        <taxon>Dikarya</taxon>
        <taxon>Ascomycota</taxon>
        <taxon>Pezizomycotina</taxon>
        <taxon>Orbiliomycetes</taxon>
        <taxon>Orbiliales</taxon>
        <taxon>Orbiliaceae</taxon>
        <taxon>Dactylellina</taxon>
    </lineage>
</organism>
<evidence type="ECO:0000313" key="5">
    <source>
        <dbReference type="Proteomes" id="UP000015100"/>
    </source>
</evidence>
<evidence type="ECO:0000256" key="1">
    <source>
        <dbReference type="ARBA" id="ARBA00006484"/>
    </source>
</evidence>
<comment type="similarity">
    <text evidence="1 3">Belongs to the short-chain dehydrogenases/reductases (SDR) family.</text>
</comment>
<dbReference type="HOGENOM" id="CLU_010194_44_0_1"/>
<dbReference type="GO" id="GO:0016491">
    <property type="term" value="F:oxidoreductase activity"/>
    <property type="evidence" value="ECO:0007669"/>
    <property type="project" value="UniProtKB-KW"/>
</dbReference>
<dbReference type="OMA" id="DPWGWVD"/>
<evidence type="ECO:0000313" key="4">
    <source>
        <dbReference type="EMBL" id="EPS35084.1"/>
    </source>
</evidence>
<name>S7ZX92_DACHA</name>
<dbReference type="PANTHER" id="PTHR24320:SF283">
    <property type="entry name" value="RETINOL DEHYDROGENASE 11"/>
    <property type="match status" value="1"/>
</dbReference>
<dbReference type="eggNOG" id="KOG1208">
    <property type="taxonomic scope" value="Eukaryota"/>
</dbReference>
<dbReference type="Gene3D" id="3.40.50.720">
    <property type="entry name" value="NAD(P)-binding Rossmann-like Domain"/>
    <property type="match status" value="1"/>
</dbReference>
<sequence length="327" mass="36067">MSFSRVNYGQETNADDVAQFLHNEIVGKTIVITGVSPSTLGSEFALTVSAHSPKLVVIASRDTNKLNEVVKDINAKYPNVDVRTLQLDLASLEASRKAGQELASWEDVEVIDVLVNNAGIMAVPYKESVDGFEFQFATNHLGHFVFTKQLMPKIIAAAKAGREPRIVNVSSSGHRTHGMNWEDVGFHGGKTYNMWDAYGQSKTANILFSVELAEKYGSQGLYSYSLHPGMCIGSNLGKHIPMQEIQDFLQSDRAPEPDADSIFKNLQQGVSTHVVASFDPEIKGQNGEYLLDCKVGDDTRKKAYAMDKGNAKRLWELSEQLTGDKYD</sequence>
<dbReference type="AlphaFoldDB" id="S7ZX92"/>
<accession>S7ZX92</accession>
<proteinExistence type="inferred from homology"/>
<dbReference type="InterPro" id="IPR002347">
    <property type="entry name" value="SDR_fam"/>
</dbReference>
<evidence type="ECO:0000256" key="2">
    <source>
        <dbReference type="ARBA" id="ARBA00023002"/>
    </source>
</evidence>
<dbReference type="EMBL" id="AQGS01001233">
    <property type="protein sequence ID" value="EPS35084.1"/>
    <property type="molecule type" value="Genomic_DNA"/>
</dbReference>
<dbReference type="Proteomes" id="UP000015100">
    <property type="component" value="Unassembled WGS sequence"/>
</dbReference>